<evidence type="ECO:0000313" key="2">
    <source>
        <dbReference type="Proteomes" id="UP000215335"/>
    </source>
</evidence>
<accession>A0A232FLH7</accession>
<dbReference type="Proteomes" id="UP000215335">
    <property type="component" value="Unassembled WGS sequence"/>
</dbReference>
<gene>
    <name evidence="1" type="ORF">TSAR_014932</name>
</gene>
<dbReference type="AlphaFoldDB" id="A0A232FLH7"/>
<keyword evidence="2" id="KW-1185">Reference proteome</keyword>
<proteinExistence type="predicted"/>
<protein>
    <submittedName>
        <fullName evidence="1">Uncharacterized protein</fullName>
    </submittedName>
</protein>
<organism evidence="1 2">
    <name type="scientific">Trichomalopsis sarcophagae</name>
    <dbReference type="NCBI Taxonomy" id="543379"/>
    <lineage>
        <taxon>Eukaryota</taxon>
        <taxon>Metazoa</taxon>
        <taxon>Ecdysozoa</taxon>
        <taxon>Arthropoda</taxon>
        <taxon>Hexapoda</taxon>
        <taxon>Insecta</taxon>
        <taxon>Pterygota</taxon>
        <taxon>Neoptera</taxon>
        <taxon>Endopterygota</taxon>
        <taxon>Hymenoptera</taxon>
        <taxon>Apocrita</taxon>
        <taxon>Proctotrupomorpha</taxon>
        <taxon>Chalcidoidea</taxon>
        <taxon>Pteromalidae</taxon>
        <taxon>Pteromalinae</taxon>
        <taxon>Trichomalopsis</taxon>
    </lineage>
</organism>
<sequence length="205" mass="23826">MREMHKISIQVSEHRYIQTNGDFDETSIRYRADTMNEEDVEKCSMDGSRMNTNFHGSHFEMTEIDKLRRIVVLSHLLTATLSQMTKTLNMFWTNIAMMNVKYFLGFFQYYHKFHTSFCYAVAVYVQVFLSTNPTSFGSKCRKRAESVRVNGFLKSFCHIALLTFIIKNRVMLCSTSLLVVKNGRGFGSNNKDTLMNRCIVFPLTI</sequence>
<name>A0A232FLH7_9HYME</name>
<dbReference type="EMBL" id="NNAY01000065">
    <property type="protein sequence ID" value="OXU31359.1"/>
    <property type="molecule type" value="Genomic_DNA"/>
</dbReference>
<evidence type="ECO:0000313" key="1">
    <source>
        <dbReference type="EMBL" id="OXU31359.1"/>
    </source>
</evidence>
<comment type="caution">
    <text evidence="1">The sequence shown here is derived from an EMBL/GenBank/DDBJ whole genome shotgun (WGS) entry which is preliminary data.</text>
</comment>
<reference evidence="1 2" key="1">
    <citation type="journal article" date="2017" name="Curr. Biol.">
        <title>The Evolution of Venom by Co-option of Single-Copy Genes.</title>
        <authorList>
            <person name="Martinson E.O."/>
            <person name="Mrinalini"/>
            <person name="Kelkar Y.D."/>
            <person name="Chang C.H."/>
            <person name="Werren J.H."/>
        </authorList>
    </citation>
    <scope>NUCLEOTIDE SEQUENCE [LARGE SCALE GENOMIC DNA]</scope>
    <source>
        <strain evidence="1 2">Alberta</strain>
        <tissue evidence="1">Whole body</tissue>
    </source>
</reference>